<dbReference type="KEGG" id="ftj:FTUN_8140"/>
<reference evidence="2" key="1">
    <citation type="submission" date="2020-05" db="EMBL/GenBank/DDBJ databases">
        <title>Frigoriglobus tundricola gen. nov., sp. nov., a psychrotolerant cellulolytic planctomycete of the family Gemmataceae with two divergent copies of 16S rRNA gene.</title>
        <authorList>
            <person name="Kulichevskaya I.S."/>
            <person name="Ivanova A.A."/>
            <person name="Naumoff D.G."/>
            <person name="Beletsky A.V."/>
            <person name="Rijpstra W.I.C."/>
            <person name="Sinninghe Damste J.S."/>
            <person name="Mardanov A.V."/>
            <person name="Ravin N.V."/>
            <person name="Dedysh S.N."/>
        </authorList>
    </citation>
    <scope>NUCLEOTIDE SEQUENCE [LARGE SCALE GENOMIC DNA]</scope>
    <source>
        <strain evidence="2">PL17</strain>
    </source>
</reference>
<dbReference type="Proteomes" id="UP000503447">
    <property type="component" value="Chromosome"/>
</dbReference>
<evidence type="ECO:0000313" key="1">
    <source>
        <dbReference type="EMBL" id="QJX00510.1"/>
    </source>
</evidence>
<evidence type="ECO:0000313" key="2">
    <source>
        <dbReference type="Proteomes" id="UP000503447"/>
    </source>
</evidence>
<protein>
    <submittedName>
        <fullName evidence="1">Uncharacterized protein</fullName>
    </submittedName>
</protein>
<sequence>MIVAITPRAVTIKRRSTHDPLTALVWGKFSDGVVRKDNSWENFE</sequence>
<accession>A0A6M5Z280</accession>
<dbReference type="EMBL" id="CP053452">
    <property type="protein sequence ID" value="QJX00510.1"/>
    <property type="molecule type" value="Genomic_DNA"/>
</dbReference>
<gene>
    <name evidence="1" type="ORF">FTUN_8140</name>
</gene>
<proteinExistence type="predicted"/>
<organism evidence="1 2">
    <name type="scientific">Frigoriglobus tundricola</name>
    <dbReference type="NCBI Taxonomy" id="2774151"/>
    <lineage>
        <taxon>Bacteria</taxon>
        <taxon>Pseudomonadati</taxon>
        <taxon>Planctomycetota</taxon>
        <taxon>Planctomycetia</taxon>
        <taxon>Gemmatales</taxon>
        <taxon>Gemmataceae</taxon>
        <taxon>Frigoriglobus</taxon>
    </lineage>
</organism>
<dbReference type="AlphaFoldDB" id="A0A6M5Z280"/>
<keyword evidence="2" id="KW-1185">Reference proteome</keyword>
<name>A0A6M5Z280_9BACT</name>